<reference evidence="1 2" key="1">
    <citation type="submission" date="2018-10" db="EMBL/GenBank/DDBJ databases">
        <title>New species genome.</title>
        <authorList>
            <person name="Li Y."/>
        </authorList>
    </citation>
    <scope>NUCLEOTIDE SEQUENCE [LARGE SCALE GENOMIC DNA]</scope>
    <source>
        <strain evidence="1 2">L6_4B</strain>
    </source>
</reference>
<comment type="caution">
    <text evidence="1">The sequence shown here is derived from an EMBL/GenBank/DDBJ whole genome shotgun (WGS) entry which is preliminary data.</text>
</comment>
<sequence>MGKNPGFIAPPWPHLRGDSVSAVSIIERIEKEAGRTYGQHYEIYHYHAMRELQQIQANLSADDADTFMKVAASRGFHLNAEALAASSMAFHKLMHDIWSKRK</sequence>
<organism evidence="1 2">
    <name type="scientific">Lonsdalea populi</name>
    <dbReference type="NCBI Taxonomy" id="1172565"/>
    <lineage>
        <taxon>Bacteria</taxon>
        <taxon>Pseudomonadati</taxon>
        <taxon>Pseudomonadota</taxon>
        <taxon>Gammaproteobacteria</taxon>
        <taxon>Enterobacterales</taxon>
        <taxon>Pectobacteriaceae</taxon>
        <taxon>Lonsdalea</taxon>
    </lineage>
</organism>
<accession>A0A3N0U7Z6</accession>
<name>A0A3N0U7Z6_9GAMM</name>
<dbReference type="RefSeq" id="WP_123244715.1">
    <property type="nucleotide sequence ID" value="NZ_RJUJ01000025.1"/>
</dbReference>
<dbReference type="Proteomes" id="UP000274511">
    <property type="component" value="Unassembled WGS sequence"/>
</dbReference>
<evidence type="ECO:0000313" key="1">
    <source>
        <dbReference type="EMBL" id="ROH76244.1"/>
    </source>
</evidence>
<proteinExistence type="predicted"/>
<evidence type="ECO:0000313" key="2">
    <source>
        <dbReference type="Proteomes" id="UP000274511"/>
    </source>
</evidence>
<dbReference type="EMBL" id="RJUJ01000025">
    <property type="protein sequence ID" value="ROH76244.1"/>
    <property type="molecule type" value="Genomic_DNA"/>
</dbReference>
<gene>
    <name evidence="1" type="ORF">EC392_15900</name>
</gene>
<dbReference type="AlphaFoldDB" id="A0A3N0U7Z6"/>
<protein>
    <submittedName>
        <fullName evidence="1">Uncharacterized protein</fullName>
    </submittedName>
</protein>